<feature type="transmembrane region" description="Helical" evidence="8">
    <location>
        <begin position="76"/>
        <end position="99"/>
    </location>
</feature>
<dbReference type="EMBL" id="JAGGLB010000031">
    <property type="protein sequence ID" value="MBP1995138.1"/>
    <property type="molecule type" value="Genomic_DNA"/>
</dbReference>
<evidence type="ECO:0000256" key="1">
    <source>
        <dbReference type="ARBA" id="ARBA00004141"/>
    </source>
</evidence>
<dbReference type="Pfam" id="PF03845">
    <property type="entry name" value="Spore_permease"/>
    <property type="match status" value="1"/>
</dbReference>
<dbReference type="InterPro" id="IPR004761">
    <property type="entry name" value="Spore_GerAB"/>
</dbReference>
<keyword evidence="5 8" id="KW-0812">Transmembrane</keyword>
<feature type="transmembrane region" description="Helical" evidence="8">
    <location>
        <begin position="45"/>
        <end position="64"/>
    </location>
</feature>
<dbReference type="Proteomes" id="UP001519287">
    <property type="component" value="Unassembled WGS sequence"/>
</dbReference>
<comment type="subcellular location">
    <subcellularLocation>
        <location evidence="1">Membrane</location>
        <topology evidence="1">Multi-pass membrane protein</topology>
    </subcellularLocation>
</comment>
<dbReference type="NCBIfam" id="TIGR00912">
    <property type="entry name" value="2A0309"/>
    <property type="match status" value="1"/>
</dbReference>
<feature type="transmembrane region" description="Helical" evidence="8">
    <location>
        <begin position="184"/>
        <end position="207"/>
    </location>
</feature>
<evidence type="ECO:0000256" key="5">
    <source>
        <dbReference type="ARBA" id="ARBA00022692"/>
    </source>
</evidence>
<dbReference type="PANTHER" id="PTHR34975:SF2">
    <property type="entry name" value="SPORE GERMINATION PROTEIN A2"/>
    <property type="match status" value="1"/>
</dbReference>
<gene>
    <name evidence="9" type="ORF">J2Z66_006780</name>
</gene>
<protein>
    <submittedName>
        <fullName evidence="9">Spore germination protein (Amino acid permease)</fullName>
    </submittedName>
</protein>
<keyword evidence="4" id="KW-0309">Germination</keyword>
<feature type="transmembrane region" description="Helical" evidence="8">
    <location>
        <begin position="307"/>
        <end position="326"/>
    </location>
</feature>
<comment type="similarity">
    <text evidence="2">Belongs to the amino acid-polyamine-organocation (APC) superfamily. Spore germination protein (SGP) (TC 2.A.3.9) family.</text>
</comment>
<reference evidence="9 10" key="1">
    <citation type="submission" date="2021-03" db="EMBL/GenBank/DDBJ databases">
        <title>Genomic Encyclopedia of Type Strains, Phase IV (KMG-IV): sequencing the most valuable type-strain genomes for metagenomic binning, comparative biology and taxonomic classification.</title>
        <authorList>
            <person name="Goeker M."/>
        </authorList>
    </citation>
    <scope>NUCLEOTIDE SEQUENCE [LARGE SCALE GENOMIC DNA]</scope>
    <source>
        <strain evidence="9 10">DSM 26048</strain>
    </source>
</reference>
<keyword evidence="3" id="KW-0813">Transport</keyword>
<evidence type="ECO:0000256" key="2">
    <source>
        <dbReference type="ARBA" id="ARBA00007998"/>
    </source>
</evidence>
<sequence length="366" mass="41654">MKKYASNEITFKQSVLLIFGIQVSVGFLALPRALAEEAGTDGWISLILGWIVAVTAGLIIVQVLKRCPDGTILELLTTYIGKWAGIAGAVLLALYFLYITYTTIVYSVLIAKSWLLPQTPAPVIMLLLLIPAGLIARKGLRIIARYSEIVVLLSLWIPFAYLFPLKDAHWLHLLPVLKEGLKPVILAVPTTFYFFVGFASTFIFYPFLQDKQKASLGIILSNTLTLLVFLFITIVCFVYFSPDRIADYSEPAINVLKTIEFKFIERIEVLFIAFYLFIFSLAWIPFMYFSVFCTSWLFGKKDHRGHLLMLWLLVAVGSFFFIPTSSQSEKMTVFLGKTGFYMEYVFPVLLLLYVWLYDRLKRGKSI</sequence>
<accession>A0ABS4J5N3</accession>
<keyword evidence="6 8" id="KW-1133">Transmembrane helix</keyword>
<dbReference type="PANTHER" id="PTHR34975">
    <property type="entry name" value="SPORE GERMINATION PROTEIN A2"/>
    <property type="match status" value="1"/>
</dbReference>
<evidence type="ECO:0000313" key="10">
    <source>
        <dbReference type="Proteomes" id="UP001519287"/>
    </source>
</evidence>
<feature type="transmembrane region" description="Helical" evidence="8">
    <location>
        <begin position="338"/>
        <end position="357"/>
    </location>
</feature>
<keyword evidence="7 8" id="KW-0472">Membrane</keyword>
<evidence type="ECO:0000256" key="7">
    <source>
        <dbReference type="ARBA" id="ARBA00023136"/>
    </source>
</evidence>
<evidence type="ECO:0000256" key="6">
    <source>
        <dbReference type="ARBA" id="ARBA00022989"/>
    </source>
</evidence>
<dbReference type="Gene3D" id="1.20.1740.10">
    <property type="entry name" value="Amino acid/polyamine transporter I"/>
    <property type="match status" value="1"/>
</dbReference>
<evidence type="ECO:0000256" key="3">
    <source>
        <dbReference type="ARBA" id="ARBA00022448"/>
    </source>
</evidence>
<comment type="caution">
    <text evidence="9">The sequence shown here is derived from an EMBL/GenBank/DDBJ whole genome shotgun (WGS) entry which is preliminary data.</text>
</comment>
<evidence type="ECO:0000256" key="8">
    <source>
        <dbReference type="SAM" id="Phobius"/>
    </source>
</evidence>
<evidence type="ECO:0000256" key="4">
    <source>
        <dbReference type="ARBA" id="ARBA00022544"/>
    </source>
</evidence>
<feature type="transmembrane region" description="Helical" evidence="8">
    <location>
        <begin position="143"/>
        <end position="164"/>
    </location>
</feature>
<organism evidence="9 10">
    <name type="scientific">Paenibacillus eucommiae</name>
    <dbReference type="NCBI Taxonomy" id="1355755"/>
    <lineage>
        <taxon>Bacteria</taxon>
        <taxon>Bacillati</taxon>
        <taxon>Bacillota</taxon>
        <taxon>Bacilli</taxon>
        <taxon>Bacillales</taxon>
        <taxon>Paenibacillaceae</taxon>
        <taxon>Paenibacillus</taxon>
    </lineage>
</organism>
<feature type="transmembrane region" description="Helical" evidence="8">
    <location>
        <begin position="219"/>
        <end position="240"/>
    </location>
</feature>
<evidence type="ECO:0000313" key="9">
    <source>
        <dbReference type="EMBL" id="MBP1995138.1"/>
    </source>
</evidence>
<feature type="transmembrane region" description="Helical" evidence="8">
    <location>
        <begin position="272"/>
        <end position="298"/>
    </location>
</feature>
<name>A0ABS4J5N3_9BACL</name>
<dbReference type="RefSeq" id="WP_209976959.1">
    <property type="nucleotide sequence ID" value="NZ_JAGGLB010000031.1"/>
</dbReference>
<keyword evidence="10" id="KW-1185">Reference proteome</keyword>
<feature type="transmembrane region" description="Helical" evidence="8">
    <location>
        <begin position="119"/>
        <end position="136"/>
    </location>
</feature>
<proteinExistence type="inferred from homology"/>